<keyword evidence="1" id="KW-0732">Signal</keyword>
<dbReference type="EMBL" id="JAWQEV010000001">
    <property type="protein sequence ID" value="MDW4571646.1"/>
    <property type="molecule type" value="Genomic_DNA"/>
</dbReference>
<evidence type="ECO:0000313" key="2">
    <source>
        <dbReference type="EMBL" id="MDW4571646.1"/>
    </source>
</evidence>
<protein>
    <submittedName>
        <fullName evidence="2">Uncharacterized protein</fullName>
    </submittedName>
</protein>
<proteinExistence type="predicted"/>
<dbReference type="RefSeq" id="WP_318352177.1">
    <property type="nucleotide sequence ID" value="NZ_JAWQEV010000001.1"/>
</dbReference>
<gene>
    <name evidence="2" type="ORF">R8Z58_02520</name>
</gene>
<feature type="signal peptide" evidence="1">
    <location>
        <begin position="1"/>
        <end position="28"/>
    </location>
</feature>
<sequence>MPRIPRLAAGLALSVLLVNASVVGVAHAAPATAVSAVTMTTQKQNAIAKVKALVTTFYTDAQLSLILDKLAENVYAGKPLEATFGTLFPAYALSASQTQAVATVTIGVQKDLGSTAALDKSYTAFIRNAQPYYTQISQKIVTMNRAGATKAACAAMVHQMLSAYLTKANVERALLDHKGSLSAKEWQSVRTHGAAMIRWSLYGL</sequence>
<evidence type="ECO:0000256" key="1">
    <source>
        <dbReference type="SAM" id="SignalP"/>
    </source>
</evidence>
<keyword evidence="3" id="KW-1185">Reference proteome</keyword>
<dbReference type="Proteomes" id="UP001283109">
    <property type="component" value="Unassembled WGS sequence"/>
</dbReference>
<feature type="chain" id="PRO_5046668255" evidence="1">
    <location>
        <begin position="29"/>
        <end position="204"/>
    </location>
</feature>
<accession>A0ABU4GX35</accession>
<organism evidence="2 3">
    <name type="scientific">Microbacterium arthrosphaerae</name>
    <dbReference type="NCBI Taxonomy" id="792652"/>
    <lineage>
        <taxon>Bacteria</taxon>
        <taxon>Bacillati</taxon>
        <taxon>Actinomycetota</taxon>
        <taxon>Actinomycetes</taxon>
        <taxon>Micrococcales</taxon>
        <taxon>Microbacteriaceae</taxon>
        <taxon>Microbacterium</taxon>
    </lineage>
</organism>
<reference evidence="2 3" key="1">
    <citation type="submission" date="2023-11" db="EMBL/GenBank/DDBJ databases">
        <title>Draft genome sequence of Microbacterium arthrosphaerae JCM 30492.</title>
        <authorList>
            <person name="Zhang G."/>
            <person name="Ding Y."/>
        </authorList>
    </citation>
    <scope>NUCLEOTIDE SEQUENCE [LARGE SCALE GENOMIC DNA]</scope>
    <source>
        <strain evidence="2 3">JCM 30492</strain>
    </source>
</reference>
<evidence type="ECO:0000313" key="3">
    <source>
        <dbReference type="Proteomes" id="UP001283109"/>
    </source>
</evidence>
<comment type="caution">
    <text evidence="2">The sequence shown here is derived from an EMBL/GenBank/DDBJ whole genome shotgun (WGS) entry which is preliminary data.</text>
</comment>
<name>A0ABU4GX35_9MICO</name>